<sequence>MSVLDVLRVMVIDDHISSRMVTVEALQQMGIKHISVAKDGREAFKKLTAEPVHLAISDLYMPDIDGFQLLRAIRAHPKLAKTGFIILTGRKDNNVVQNAVKLGVNNVIAKPFTPDVLKKSIESVVGKLN</sequence>
<dbReference type="PANTHER" id="PTHR44591">
    <property type="entry name" value="STRESS RESPONSE REGULATOR PROTEIN 1"/>
    <property type="match status" value="1"/>
</dbReference>
<evidence type="ECO:0000256" key="3">
    <source>
        <dbReference type="ARBA" id="ARBA00023163"/>
    </source>
</evidence>
<dbReference type="Gene3D" id="3.40.50.2300">
    <property type="match status" value="1"/>
</dbReference>
<dbReference type="Proteomes" id="UP000509367">
    <property type="component" value="Chromosome"/>
</dbReference>
<evidence type="ECO:0000313" key="6">
    <source>
        <dbReference type="EMBL" id="QKV19606.1"/>
    </source>
</evidence>
<name>A0A6N1VF97_9HYPH</name>
<dbReference type="GO" id="GO:0000160">
    <property type="term" value="P:phosphorelay signal transduction system"/>
    <property type="evidence" value="ECO:0007669"/>
    <property type="project" value="InterPro"/>
</dbReference>
<proteinExistence type="predicted"/>
<accession>A0A6N1VF97</accession>
<keyword evidence="1 4" id="KW-0597">Phosphoprotein</keyword>
<dbReference type="PROSITE" id="PS50110">
    <property type="entry name" value="RESPONSE_REGULATORY"/>
    <property type="match status" value="1"/>
</dbReference>
<evidence type="ECO:0000259" key="5">
    <source>
        <dbReference type="PROSITE" id="PS50110"/>
    </source>
</evidence>
<dbReference type="EMBL" id="CP054836">
    <property type="protein sequence ID" value="QKV19606.1"/>
    <property type="molecule type" value="Genomic_DNA"/>
</dbReference>
<evidence type="ECO:0000256" key="4">
    <source>
        <dbReference type="PROSITE-ProRule" id="PRU00169"/>
    </source>
</evidence>
<dbReference type="InterPro" id="IPR050595">
    <property type="entry name" value="Bact_response_regulator"/>
</dbReference>
<gene>
    <name evidence="6" type="ORF">HTY61_14675</name>
</gene>
<dbReference type="RefSeq" id="WP_175277498.1">
    <property type="nucleotide sequence ID" value="NZ_CP054836.1"/>
</dbReference>
<dbReference type="InterPro" id="IPR011006">
    <property type="entry name" value="CheY-like_superfamily"/>
</dbReference>
<feature type="modified residue" description="4-aspartylphosphate" evidence="4">
    <location>
        <position position="58"/>
    </location>
</feature>
<dbReference type="PANTHER" id="PTHR44591:SF3">
    <property type="entry name" value="RESPONSE REGULATORY DOMAIN-CONTAINING PROTEIN"/>
    <property type="match status" value="1"/>
</dbReference>
<protein>
    <submittedName>
        <fullName evidence="6">Response regulator</fullName>
    </submittedName>
</protein>
<keyword evidence="3" id="KW-0804">Transcription</keyword>
<keyword evidence="2" id="KW-0805">Transcription regulation</keyword>
<organism evidence="6 7">
    <name type="scientific">Oricola thermophila</name>
    <dbReference type="NCBI Taxonomy" id="2742145"/>
    <lineage>
        <taxon>Bacteria</taxon>
        <taxon>Pseudomonadati</taxon>
        <taxon>Pseudomonadota</taxon>
        <taxon>Alphaproteobacteria</taxon>
        <taxon>Hyphomicrobiales</taxon>
        <taxon>Ahrensiaceae</taxon>
        <taxon>Oricola</taxon>
    </lineage>
</organism>
<dbReference type="SMART" id="SM00448">
    <property type="entry name" value="REC"/>
    <property type="match status" value="1"/>
</dbReference>
<keyword evidence="7" id="KW-1185">Reference proteome</keyword>
<dbReference type="KEGG" id="orm:HTY61_14675"/>
<dbReference type="InterPro" id="IPR001789">
    <property type="entry name" value="Sig_transdc_resp-reg_receiver"/>
</dbReference>
<evidence type="ECO:0000313" key="7">
    <source>
        <dbReference type="Proteomes" id="UP000509367"/>
    </source>
</evidence>
<dbReference type="AlphaFoldDB" id="A0A6N1VF97"/>
<dbReference type="Pfam" id="PF00072">
    <property type="entry name" value="Response_reg"/>
    <property type="match status" value="1"/>
</dbReference>
<dbReference type="SUPFAM" id="SSF52172">
    <property type="entry name" value="CheY-like"/>
    <property type="match status" value="1"/>
</dbReference>
<evidence type="ECO:0000256" key="1">
    <source>
        <dbReference type="ARBA" id="ARBA00022553"/>
    </source>
</evidence>
<feature type="domain" description="Response regulatory" evidence="5">
    <location>
        <begin position="8"/>
        <end position="125"/>
    </location>
</feature>
<reference evidence="6 7" key="1">
    <citation type="submission" date="2020-06" db="EMBL/GenBank/DDBJ databases">
        <title>Oricola thermophila sp. nov. isolated from a tidal sediments.</title>
        <authorList>
            <person name="Kwon K.K."/>
            <person name="Yang S.-H."/>
            <person name="Park M.-J."/>
        </authorList>
    </citation>
    <scope>NUCLEOTIDE SEQUENCE [LARGE SCALE GENOMIC DNA]</scope>
    <source>
        <strain evidence="6 7">MEBiC13590</strain>
    </source>
</reference>
<evidence type="ECO:0000256" key="2">
    <source>
        <dbReference type="ARBA" id="ARBA00023015"/>
    </source>
</evidence>